<organism evidence="9 10">
    <name type="scientific">Rosa chinensis</name>
    <name type="common">China rose</name>
    <dbReference type="NCBI Taxonomy" id="74649"/>
    <lineage>
        <taxon>Eukaryota</taxon>
        <taxon>Viridiplantae</taxon>
        <taxon>Streptophyta</taxon>
        <taxon>Embryophyta</taxon>
        <taxon>Tracheophyta</taxon>
        <taxon>Spermatophyta</taxon>
        <taxon>Magnoliopsida</taxon>
        <taxon>eudicotyledons</taxon>
        <taxon>Gunneridae</taxon>
        <taxon>Pentapetalae</taxon>
        <taxon>rosids</taxon>
        <taxon>fabids</taxon>
        <taxon>Rosales</taxon>
        <taxon>Rosaceae</taxon>
        <taxon>Rosoideae</taxon>
        <taxon>Rosoideae incertae sedis</taxon>
        <taxon>Rosa</taxon>
    </lineage>
</organism>
<keyword evidence="7" id="KW-0472">Membrane</keyword>
<comment type="subcellular location">
    <subcellularLocation>
        <location evidence="1">Membrane</location>
        <topology evidence="1">Multi-pass membrane protein</topology>
    </subcellularLocation>
</comment>
<dbReference type="GO" id="GO:0051117">
    <property type="term" value="F:ATPase binding"/>
    <property type="evidence" value="ECO:0007669"/>
    <property type="project" value="TreeGrafter"/>
</dbReference>
<dbReference type="InterPro" id="IPR002490">
    <property type="entry name" value="V-ATPase_116kDa_su"/>
</dbReference>
<dbReference type="InterPro" id="IPR002202">
    <property type="entry name" value="HMG_CoA_Rdtase"/>
</dbReference>
<dbReference type="AlphaFoldDB" id="A0A2P6QQZ6"/>
<reference evidence="9 10" key="1">
    <citation type="journal article" date="2018" name="Nat. Genet.">
        <title>The Rosa genome provides new insights in the design of modern roses.</title>
        <authorList>
            <person name="Bendahmane M."/>
        </authorList>
    </citation>
    <scope>NUCLEOTIDE SEQUENCE [LARGE SCALE GENOMIC DNA]</scope>
    <source>
        <strain evidence="10">cv. Old Blush</strain>
    </source>
</reference>
<keyword evidence="6 8" id="KW-0406">Ion transport</keyword>
<dbReference type="Proteomes" id="UP000238479">
    <property type="component" value="Chromosome 4"/>
</dbReference>
<comment type="similarity">
    <text evidence="2 8">Belongs to the V-ATPase 116 kDa subunit family.</text>
</comment>
<dbReference type="SUPFAM" id="SSF54534">
    <property type="entry name" value="FKBP-like"/>
    <property type="match status" value="1"/>
</dbReference>
<comment type="function">
    <text evidence="8">Essential component of the vacuolar proton pump (V-ATPase), a multimeric enzyme that catalyzes the translocation of protons across the membranes. Required for assembly and activity of the V-ATPase.</text>
</comment>
<evidence type="ECO:0000313" key="9">
    <source>
        <dbReference type="EMBL" id="PRQ36603.1"/>
    </source>
</evidence>
<dbReference type="GO" id="GO:0033179">
    <property type="term" value="C:proton-transporting V-type ATPase, V0 domain"/>
    <property type="evidence" value="ECO:0007669"/>
    <property type="project" value="InterPro"/>
</dbReference>
<dbReference type="PROSITE" id="PS50065">
    <property type="entry name" value="HMG_COA_REDUCTASE_4"/>
    <property type="match status" value="1"/>
</dbReference>
<protein>
    <recommendedName>
        <fullName evidence="8">V-type proton ATPase subunit a</fullName>
    </recommendedName>
</protein>
<evidence type="ECO:0000256" key="4">
    <source>
        <dbReference type="ARBA" id="ARBA00022692"/>
    </source>
</evidence>
<dbReference type="GO" id="GO:0016471">
    <property type="term" value="C:vacuolar proton-transporting V-type ATPase complex"/>
    <property type="evidence" value="ECO:0007669"/>
    <property type="project" value="TreeGrafter"/>
</dbReference>
<keyword evidence="3 8" id="KW-0813">Transport</keyword>
<accession>A0A2P6QQZ6</accession>
<dbReference type="Gene3D" id="3.90.770.10">
    <property type="entry name" value="3-hydroxy-3-methylglutaryl-coenzyme A Reductase, Chain A, domain 2"/>
    <property type="match status" value="1"/>
</dbReference>
<dbReference type="PANTHER" id="PTHR11629">
    <property type="entry name" value="VACUOLAR PROTON ATPASES"/>
    <property type="match status" value="1"/>
</dbReference>
<dbReference type="Gramene" id="PRQ36603">
    <property type="protein sequence ID" value="PRQ36603"/>
    <property type="gene ID" value="RchiOBHm_Chr4g0393431"/>
</dbReference>
<dbReference type="GO" id="GO:0046961">
    <property type="term" value="F:proton-transporting ATPase activity, rotational mechanism"/>
    <property type="evidence" value="ECO:0007669"/>
    <property type="project" value="InterPro"/>
</dbReference>
<evidence type="ECO:0000256" key="1">
    <source>
        <dbReference type="ARBA" id="ARBA00004141"/>
    </source>
</evidence>
<dbReference type="GO" id="GO:0004420">
    <property type="term" value="F:hydroxymethylglutaryl-CoA reductase (NADPH) activity"/>
    <property type="evidence" value="ECO:0007669"/>
    <property type="project" value="InterPro"/>
</dbReference>
<evidence type="ECO:0000256" key="5">
    <source>
        <dbReference type="ARBA" id="ARBA00022989"/>
    </source>
</evidence>
<keyword evidence="4" id="KW-0812">Transmembrane</keyword>
<evidence type="ECO:0000256" key="8">
    <source>
        <dbReference type="RuleBase" id="RU361189"/>
    </source>
</evidence>
<gene>
    <name evidence="9" type="ORF">RchiOBHm_Chr4g0393431</name>
</gene>
<evidence type="ECO:0000256" key="6">
    <source>
        <dbReference type="ARBA" id="ARBA00023065"/>
    </source>
</evidence>
<proteinExistence type="inferred from homology"/>
<evidence type="ECO:0000256" key="2">
    <source>
        <dbReference type="ARBA" id="ARBA00009904"/>
    </source>
</evidence>
<keyword evidence="10" id="KW-1185">Reference proteome</keyword>
<keyword evidence="5" id="KW-1133">Transmembrane helix</keyword>
<evidence type="ECO:0000256" key="3">
    <source>
        <dbReference type="ARBA" id="ARBA00022448"/>
    </source>
</evidence>
<evidence type="ECO:0000256" key="7">
    <source>
        <dbReference type="ARBA" id="ARBA00023136"/>
    </source>
</evidence>
<dbReference type="InterPro" id="IPR009029">
    <property type="entry name" value="HMG_CoA_Rdtase_sub-bd_dom_sf"/>
</dbReference>
<name>A0A2P6QQZ6_ROSCH</name>
<dbReference type="GO" id="GO:0007035">
    <property type="term" value="P:vacuolar acidification"/>
    <property type="evidence" value="ECO:0007669"/>
    <property type="project" value="TreeGrafter"/>
</dbReference>
<dbReference type="EMBL" id="PDCK01000042">
    <property type="protein sequence ID" value="PRQ36603.1"/>
    <property type="molecule type" value="Genomic_DNA"/>
</dbReference>
<comment type="caution">
    <text evidence="9">The sequence shown here is derived from an EMBL/GenBank/DDBJ whole genome shotgun (WGS) entry which is preliminary data.</text>
</comment>
<keyword evidence="8" id="KW-0375">Hydrogen ion transport</keyword>
<dbReference type="InterPro" id="IPR023074">
    <property type="entry name" value="HMG_CoA_Rdtase_cat_sf"/>
</dbReference>
<sequence>MPVGFVTVPVGIVGPLIFDGRELSGPMATTEGCHMEDLAKRAAEFKFFMKDPDNYETSFHLEKAKKGPKTHEIGHQASIMSVSGIENARVEDPTSILGVKNSSKIPSLAIDADKEACNHHPLEKSCDDSGGLKTLNIQFEVIASPFDKCHFLRGVSTLPLATWLEKIQRDADMIFYGNWEGLKANVVVGTSVVEFWDKKLNMHFFIKCKEPDKYYIRNAIFSLEISISFVTLKLLAFNSCMSGNISMDNERVRAFDDGTIGHGHQVENWLSLSLRPTSSLISALEPSILMVVGGTSTNYDQEQVPLGFLPLERILMVVGGTSTNYDQGVMPPNSTLYYEVELLSFVKDKEPWDMNTLEKMEVAVSLLEQDIKTGPLDQSGLNFVSEIICKSKALMFERMLFHATRGNLFFNQTPADEHIMDPLSSEMVEQIVFFVFFSGLQAKAKILKICEAFGTNCCPVPEDINKRRQITKDASSHLAELEATWDAGLHHRNKVIILIMLYMRPPDDFKVDASSGYIQIGVPQSIIKDAQYVEISASDLIKWDKAKMGYYVGIDMAKGLFLGNSVYWIQFDEEWIVLLHVFKSREEEYGMEFIFVKDSYELMHEYILEKFKLYWLLQYLLLPAGKQSLSVILATKLMTLKYKKDAQDANCHVAIFHVGFVLLLHMQLVGMCLPPQTVEFPQHYLTKQEIAKFGIWLPTTLSRLQTKVILLETTYTCAYFQPKQHKWSAAISVRLISSGLHITDHKQMLEMCLSVTKSTLDALYIMQKSGITQNYQSFLQLYLPYVCVGKAFIILQHEYHIDPEDIKAIISSAIIQLHLNEATELYKGMDNLLRAFGIYIVLNHLVYHLCSNGLQVLNEQSVDVVSFVNFHDIIGDHWLPAHDERSICQGTKRISRRSLALLTLHHCNNKMVQRFSYLRIILKKVILAELQVCKSNLEKLSDSSFLLWLFKLLEPKISFERPQPRVYHVGSRKTLRISS</sequence>
<evidence type="ECO:0000313" key="10">
    <source>
        <dbReference type="Proteomes" id="UP000238479"/>
    </source>
</evidence>
<dbReference type="STRING" id="74649.A0A2P6QQZ6"/>
<dbReference type="Pfam" id="PF01496">
    <property type="entry name" value="V_ATPase_I"/>
    <property type="match status" value="1"/>
</dbReference>
<dbReference type="GO" id="GO:0015936">
    <property type="term" value="P:coenzyme A metabolic process"/>
    <property type="evidence" value="ECO:0007669"/>
    <property type="project" value="InterPro"/>
</dbReference>
<dbReference type="PANTHER" id="PTHR11629:SF72">
    <property type="entry name" value="V-TYPE PROTON ATPASE SUBUNIT A1"/>
    <property type="match status" value="1"/>
</dbReference>
<dbReference type="SUPFAM" id="SSF56542">
    <property type="entry name" value="Substrate-binding domain of HMG-CoA reductase"/>
    <property type="match status" value="1"/>
</dbReference>